<feature type="region of interest" description="Disordered" evidence="4">
    <location>
        <begin position="745"/>
        <end position="767"/>
    </location>
</feature>
<keyword evidence="3" id="KW-0807">Transducer</keyword>
<dbReference type="CDD" id="cd17527">
    <property type="entry name" value="HAMP_II"/>
    <property type="match status" value="3"/>
</dbReference>
<evidence type="ECO:0000256" key="4">
    <source>
        <dbReference type="SAM" id="MobiDB-lite"/>
    </source>
</evidence>
<reference evidence="9" key="1">
    <citation type="journal article" date="2022" name="Int. J. Syst. Evol. Microbiol.">
        <title>Anaeromyxobacter oryzae sp. nov., Anaeromyxobacter diazotrophicus sp. nov. and Anaeromyxobacter paludicola sp. nov., isolated from paddy soils.</title>
        <authorList>
            <person name="Itoh H."/>
            <person name="Xu Z."/>
            <person name="Mise K."/>
            <person name="Masuda Y."/>
            <person name="Ushijima N."/>
            <person name="Hayakawa C."/>
            <person name="Shiratori Y."/>
            <person name="Senoo K."/>
        </authorList>
    </citation>
    <scope>NUCLEOTIDE SEQUENCE [LARGE SCALE GENOMIC DNA]</scope>
    <source>
        <strain evidence="9">Red630</strain>
    </source>
</reference>
<feature type="domain" description="HAMP" evidence="7">
    <location>
        <begin position="646"/>
        <end position="698"/>
    </location>
</feature>
<feature type="region of interest" description="Disordered" evidence="4">
    <location>
        <begin position="916"/>
        <end position="935"/>
    </location>
</feature>
<feature type="transmembrane region" description="Helical" evidence="5">
    <location>
        <begin position="25"/>
        <end position="45"/>
    </location>
</feature>
<dbReference type="PRINTS" id="PR00260">
    <property type="entry name" value="CHEMTRNSDUCR"/>
</dbReference>
<evidence type="ECO:0000256" key="2">
    <source>
        <dbReference type="ARBA" id="ARBA00029447"/>
    </source>
</evidence>
<dbReference type="Pfam" id="PF00015">
    <property type="entry name" value="MCPsignal"/>
    <property type="match status" value="1"/>
</dbReference>
<keyword evidence="5" id="KW-0472">Membrane</keyword>
<dbReference type="EMBL" id="AP025592">
    <property type="protein sequence ID" value="BDG08717.1"/>
    <property type="molecule type" value="Genomic_DNA"/>
</dbReference>
<dbReference type="InterPro" id="IPR051310">
    <property type="entry name" value="MCP_chemotaxis"/>
</dbReference>
<feature type="region of interest" description="Disordered" evidence="4">
    <location>
        <begin position="951"/>
        <end position="989"/>
    </location>
</feature>
<dbReference type="SMART" id="SM00283">
    <property type="entry name" value="MA"/>
    <property type="match status" value="1"/>
</dbReference>
<accession>A0ABN6N6A7</accession>
<dbReference type="Pfam" id="PF21927">
    <property type="entry name" value="McpB_HAMP_2"/>
    <property type="match status" value="2"/>
</dbReference>
<dbReference type="PROSITE" id="PS50111">
    <property type="entry name" value="CHEMOTAXIS_TRANSDUC_2"/>
    <property type="match status" value="1"/>
</dbReference>
<keyword evidence="5" id="KW-1133">Transmembrane helix</keyword>
<dbReference type="PROSITE" id="PS50885">
    <property type="entry name" value="HAMP"/>
    <property type="match status" value="2"/>
</dbReference>
<feature type="compositionally biased region" description="Low complexity" evidence="4">
    <location>
        <begin position="952"/>
        <end position="976"/>
    </location>
</feature>
<name>A0ABN6N6A7_9BACT</name>
<feature type="domain" description="HAMP" evidence="7">
    <location>
        <begin position="245"/>
        <end position="291"/>
    </location>
</feature>
<feature type="compositionally biased region" description="Basic and acidic residues" evidence="4">
    <location>
        <begin position="977"/>
        <end position="989"/>
    </location>
</feature>
<dbReference type="InterPro" id="IPR004090">
    <property type="entry name" value="Chemotax_Me-accpt_rcpt"/>
</dbReference>
<organism evidence="8 9">
    <name type="scientific">Anaeromyxobacter paludicola</name>
    <dbReference type="NCBI Taxonomy" id="2918171"/>
    <lineage>
        <taxon>Bacteria</taxon>
        <taxon>Pseudomonadati</taxon>
        <taxon>Myxococcota</taxon>
        <taxon>Myxococcia</taxon>
        <taxon>Myxococcales</taxon>
        <taxon>Cystobacterineae</taxon>
        <taxon>Anaeromyxobacteraceae</taxon>
        <taxon>Anaeromyxobacter</taxon>
    </lineage>
</organism>
<dbReference type="Gene3D" id="1.10.287.950">
    <property type="entry name" value="Methyl-accepting chemotaxis protein"/>
    <property type="match status" value="1"/>
</dbReference>
<dbReference type="InterPro" id="IPR003660">
    <property type="entry name" value="HAMP_dom"/>
</dbReference>
<dbReference type="CDD" id="cd17528">
    <property type="entry name" value="HAMP_III"/>
    <property type="match status" value="3"/>
</dbReference>
<dbReference type="SUPFAM" id="SSF58104">
    <property type="entry name" value="Methyl-accepting chemotaxis protein (MCP) signaling domain"/>
    <property type="match status" value="1"/>
</dbReference>
<proteinExistence type="inferred from homology"/>
<keyword evidence="1" id="KW-0145">Chemotaxis</keyword>
<dbReference type="PANTHER" id="PTHR43531:SF11">
    <property type="entry name" value="METHYL-ACCEPTING CHEMOTAXIS PROTEIN 3"/>
    <property type="match status" value="1"/>
</dbReference>
<evidence type="ECO:0000256" key="1">
    <source>
        <dbReference type="ARBA" id="ARBA00022500"/>
    </source>
</evidence>
<dbReference type="Pfam" id="PF18575">
    <property type="entry name" value="HAMP_N3"/>
    <property type="match status" value="3"/>
</dbReference>
<keyword evidence="5" id="KW-0812">Transmembrane</keyword>
<dbReference type="InterPro" id="IPR041395">
    <property type="entry name" value="McpB_HAMP_3rd"/>
</dbReference>
<dbReference type="CDD" id="cd11386">
    <property type="entry name" value="MCP_signal"/>
    <property type="match status" value="1"/>
</dbReference>
<evidence type="ECO:0000313" key="9">
    <source>
        <dbReference type="Proteomes" id="UP001162734"/>
    </source>
</evidence>
<feature type="compositionally biased region" description="Low complexity" evidence="4">
    <location>
        <begin position="918"/>
        <end position="928"/>
    </location>
</feature>
<evidence type="ECO:0000256" key="5">
    <source>
        <dbReference type="SAM" id="Phobius"/>
    </source>
</evidence>
<dbReference type="Gene3D" id="1.20.120.1530">
    <property type="match status" value="4"/>
</dbReference>
<evidence type="ECO:0000259" key="6">
    <source>
        <dbReference type="PROSITE" id="PS50111"/>
    </source>
</evidence>
<feature type="transmembrane region" description="Helical" evidence="5">
    <location>
        <begin position="217"/>
        <end position="237"/>
    </location>
</feature>
<dbReference type="InterPro" id="IPR054421">
    <property type="entry name" value="McpB_HAMP_2nd"/>
</dbReference>
<dbReference type="Pfam" id="PF18947">
    <property type="entry name" value="HAMP_2"/>
    <property type="match status" value="2"/>
</dbReference>
<evidence type="ECO:0000259" key="7">
    <source>
        <dbReference type="PROSITE" id="PS50885"/>
    </source>
</evidence>
<evidence type="ECO:0000256" key="3">
    <source>
        <dbReference type="PROSITE-ProRule" id="PRU00284"/>
    </source>
</evidence>
<dbReference type="RefSeq" id="WP_248345920.1">
    <property type="nucleotide sequence ID" value="NZ_AP025592.1"/>
</dbReference>
<feature type="domain" description="Methyl-accepting transducer" evidence="6">
    <location>
        <begin position="703"/>
        <end position="932"/>
    </location>
</feature>
<comment type="similarity">
    <text evidence="2">Belongs to the methyl-accepting chemotaxis (MCP) protein family.</text>
</comment>
<keyword evidence="9" id="KW-1185">Reference proteome</keyword>
<gene>
    <name evidence="8" type="primary">mcp34H-7_1</name>
    <name evidence="8" type="ORF">AMPC_18300</name>
</gene>
<dbReference type="Proteomes" id="UP001162734">
    <property type="component" value="Chromosome"/>
</dbReference>
<dbReference type="InterPro" id="IPR004089">
    <property type="entry name" value="MCPsignal_dom"/>
</dbReference>
<sequence length="989" mass="104526">MDRPTESTPAPATGWFANLTLRARILAGFWIAIGVSVLVGALSWYCEARVGRELQDAAELQLPSVSAIATMNEAKSAAARGYLAVLIPKADGDYRARLIADAEAALARLEQGRAAYEKLPHDPDAERLWQATLEPLGTWQRGARACLDAGKARERLLSGGRAAEAAALEDSVWETCRAPRASFGPLAKAFETLEAHHAAAASAVAVRGRQAVVTGNALTWLAVLAGAAAVLALGVVVSRRGGTMLEQLGATLDRIARGDVPERLRDAAGADYNAVRDSLNTVIGTVEGLLAELGRMSAAHDRGELDVVLDAARFQGDYRKVAEAVNAMVAGHLAVNRKAMACVAEFGKGDFGAPLERFPGQKASINETVEQVRGNLMSFLAEMQRMSEQHDQGEIDVRIEVDRFQGGWRRMAEGVNAMVAGHIAVKKKAMACVAEFGKGNFDAPLERFPGKKAFINDIVEEVRGNLKGFIAEMNRMSAEHDRGDIDVVIPAERFHGDYRRMAEGVNAMVAGHIAVKKKAMACVAEFGRGNFEAPLERFPGKKAFINETVEQVRANLKAVIADADHLAEAARAGRLSARADASRHGGDYRRIVEGFNQTLEWVNAPVKEIAAVLGELAEGHLSARTDASRYQAEAREMAERLNATLAALLAPGEEARQVLERLSERDLTARMAGSYPGDHARLKDAVNRTAESLHEALAQVAEAVAQVSSAANQIAASSQAVASGASQQASAIEETSASLETVAGMARQSSDNAREADQLAQGAKSSAESGEAAVAQMTGAMVKIRAAAEGTSAIIKDINEIAFQTNLLALNAAVEAARAGEAGRGFAVVAEEVRSLALRSKDAAQKTEALIRESVKQAAAGESTSREVATRLAEIAGSVQKVTGIVAEIAAASKEQAGGIAQVNRAVDEMNKVTQQNAASSEESSSAATELSGQSEELAAMVGAFKLERRAAAPAAPARGPRQPRPALAGRAAADPRLAELDPPDFARA</sequence>
<dbReference type="SMART" id="SM00304">
    <property type="entry name" value="HAMP"/>
    <property type="match status" value="5"/>
</dbReference>
<protein>
    <submittedName>
        <fullName evidence="8">Methyl-accepting chemotaxis protein</fullName>
    </submittedName>
</protein>
<dbReference type="PANTHER" id="PTHR43531">
    <property type="entry name" value="PROTEIN ICFG"/>
    <property type="match status" value="1"/>
</dbReference>
<evidence type="ECO:0000313" key="8">
    <source>
        <dbReference type="EMBL" id="BDG08717.1"/>
    </source>
</evidence>